<dbReference type="FunFam" id="1.10.10.10:FF:000001">
    <property type="entry name" value="LysR family transcriptional regulator"/>
    <property type="match status" value="1"/>
</dbReference>
<evidence type="ECO:0000259" key="5">
    <source>
        <dbReference type="PROSITE" id="PS50931"/>
    </source>
</evidence>
<dbReference type="InterPro" id="IPR036388">
    <property type="entry name" value="WH-like_DNA-bd_sf"/>
</dbReference>
<protein>
    <submittedName>
        <fullName evidence="6">LysR family transcriptional regulator</fullName>
    </submittedName>
</protein>
<evidence type="ECO:0000313" key="6">
    <source>
        <dbReference type="EMBL" id="PIM51659.1"/>
    </source>
</evidence>
<name>A0A2G9C7Y9_9BURK</name>
<dbReference type="Gene3D" id="3.40.190.290">
    <property type="match status" value="1"/>
</dbReference>
<dbReference type="AlphaFoldDB" id="A0A2G9C7Y9"/>
<keyword evidence="7" id="KW-1185">Reference proteome</keyword>
<gene>
    <name evidence="6" type="ORF">CS062_18785</name>
</gene>
<keyword evidence="4" id="KW-0804">Transcription</keyword>
<dbReference type="SUPFAM" id="SSF46785">
    <property type="entry name" value="Winged helix' DNA-binding domain"/>
    <property type="match status" value="1"/>
</dbReference>
<dbReference type="GO" id="GO:0003677">
    <property type="term" value="F:DNA binding"/>
    <property type="evidence" value="ECO:0007669"/>
    <property type="project" value="UniProtKB-KW"/>
</dbReference>
<evidence type="ECO:0000256" key="1">
    <source>
        <dbReference type="ARBA" id="ARBA00009437"/>
    </source>
</evidence>
<dbReference type="FunFam" id="3.40.190.290:FF:000001">
    <property type="entry name" value="Transcriptional regulator, LysR family"/>
    <property type="match status" value="1"/>
</dbReference>
<comment type="similarity">
    <text evidence="1">Belongs to the LysR transcriptional regulatory family.</text>
</comment>
<dbReference type="PANTHER" id="PTHR30537:SF5">
    <property type="entry name" value="HTH-TYPE TRANSCRIPTIONAL ACTIVATOR TTDR-RELATED"/>
    <property type="match status" value="1"/>
</dbReference>
<keyword evidence="3" id="KW-0238">DNA-binding</keyword>
<dbReference type="SUPFAM" id="SSF53850">
    <property type="entry name" value="Periplasmic binding protein-like II"/>
    <property type="match status" value="1"/>
</dbReference>
<organism evidence="6 7">
    <name type="scientific">Roseateles chitinivorans</name>
    <dbReference type="NCBI Taxonomy" id="2917965"/>
    <lineage>
        <taxon>Bacteria</taxon>
        <taxon>Pseudomonadati</taxon>
        <taxon>Pseudomonadota</taxon>
        <taxon>Betaproteobacteria</taxon>
        <taxon>Burkholderiales</taxon>
        <taxon>Sphaerotilaceae</taxon>
        <taxon>Roseateles</taxon>
    </lineage>
</organism>
<dbReference type="InterPro" id="IPR058163">
    <property type="entry name" value="LysR-type_TF_proteobact-type"/>
</dbReference>
<feature type="domain" description="HTH lysR-type" evidence="5">
    <location>
        <begin position="19"/>
        <end position="76"/>
    </location>
</feature>
<dbReference type="EMBL" id="PEOG01000057">
    <property type="protein sequence ID" value="PIM51659.1"/>
    <property type="molecule type" value="Genomic_DNA"/>
</dbReference>
<dbReference type="Gene3D" id="1.10.10.10">
    <property type="entry name" value="Winged helix-like DNA-binding domain superfamily/Winged helix DNA-binding domain"/>
    <property type="match status" value="1"/>
</dbReference>
<evidence type="ECO:0000256" key="3">
    <source>
        <dbReference type="ARBA" id="ARBA00023125"/>
    </source>
</evidence>
<dbReference type="PANTHER" id="PTHR30537">
    <property type="entry name" value="HTH-TYPE TRANSCRIPTIONAL REGULATOR"/>
    <property type="match status" value="1"/>
</dbReference>
<proteinExistence type="inferred from homology"/>
<comment type="caution">
    <text evidence="6">The sequence shown here is derived from an EMBL/GenBank/DDBJ whole genome shotgun (WGS) entry which is preliminary data.</text>
</comment>
<dbReference type="Proteomes" id="UP000231501">
    <property type="component" value="Unassembled WGS sequence"/>
</dbReference>
<sequence length="321" mass="34537">MASKTRSRGASVATAAAAIAPADLSFFSTLCSAGSLSAAARELGISTAAVSKHLTQMEGRIGTALLSRTTRRMSLTPEGELYLDHARRILAAIDDLQELLSASGGTASGLLRVNATLGFGRTHIAPLISGFVRQHPKLQVQLQLSVNPPPLHEDAFDVCIRFGPPPDARVIARRIASNRRLLCASPAYLARHGAPKTPAELVRHDCIGIRQGEEAYGLWRLSARRGRKTVTEAVKTRGALTTNDGEIAVNWALDGHGILMRAEWDIARFLASGRLVQVLPDWETPDADIYAVYPQRVQGTARVRQFVAHLAQAFAARSGSP</sequence>
<dbReference type="InterPro" id="IPR000847">
    <property type="entry name" value="LysR_HTH_N"/>
</dbReference>
<accession>A0A2G9C7Y9</accession>
<dbReference type="InterPro" id="IPR036390">
    <property type="entry name" value="WH_DNA-bd_sf"/>
</dbReference>
<evidence type="ECO:0000256" key="2">
    <source>
        <dbReference type="ARBA" id="ARBA00023015"/>
    </source>
</evidence>
<dbReference type="PROSITE" id="PS50931">
    <property type="entry name" value="HTH_LYSR"/>
    <property type="match status" value="1"/>
</dbReference>
<dbReference type="CDD" id="cd08479">
    <property type="entry name" value="PBP2_CrgA_like_9"/>
    <property type="match status" value="1"/>
</dbReference>
<dbReference type="GO" id="GO:0003700">
    <property type="term" value="F:DNA-binding transcription factor activity"/>
    <property type="evidence" value="ECO:0007669"/>
    <property type="project" value="InterPro"/>
</dbReference>
<dbReference type="OrthoDB" id="9786526at2"/>
<dbReference type="Pfam" id="PF03466">
    <property type="entry name" value="LysR_substrate"/>
    <property type="match status" value="1"/>
</dbReference>
<dbReference type="Pfam" id="PF00126">
    <property type="entry name" value="HTH_1"/>
    <property type="match status" value="1"/>
</dbReference>
<keyword evidence="2" id="KW-0805">Transcription regulation</keyword>
<evidence type="ECO:0000313" key="7">
    <source>
        <dbReference type="Proteomes" id="UP000231501"/>
    </source>
</evidence>
<reference evidence="6 7" key="1">
    <citation type="submission" date="2017-11" db="EMBL/GenBank/DDBJ databases">
        <title>Draft genome sequence of Mitsuaria sp. HWN-4.</title>
        <authorList>
            <person name="Gundlapally S.R."/>
        </authorList>
    </citation>
    <scope>NUCLEOTIDE SEQUENCE [LARGE SCALE GENOMIC DNA]</scope>
    <source>
        <strain evidence="6 7">HWN-4</strain>
    </source>
</reference>
<dbReference type="InterPro" id="IPR005119">
    <property type="entry name" value="LysR_subst-bd"/>
</dbReference>
<dbReference type="RefSeq" id="WP_099863106.1">
    <property type="nucleotide sequence ID" value="NZ_PEOG01000057.1"/>
</dbReference>
<evidence type="ECO:0000256" key="4">
    <source>
        <dbReference type="ARBA" id="ARBA00023163"/>
    </source>
</evidence>